<organism evidence="3 4">
    <name type="scientific">Carassius auratus</name>
    <name type="common">Goldfish</name>
    <dbReference type="NCBI Taxonomy" id="7957"/>
    <lineage>
        <taxon>Eukaryota</taxon>
        <taxon>Metazoa</taxon>
        <taxon>Chordata</taxon>
        <taxon>Craniata</taxon>
        <taxon>Vertebrata</taxon>
        <taxon>Euteleostomi</taxon>
        <taxon>Actinopterygii</taxon>
        <taxon>Neopterygii</taxon>
        <taxon>Teleostei</taxon>
        <taxon>Ostariophysi</taxon>
        <taxon>Cypriniformes</taxon>
        <taxon>Cyprinidae</taxon>
        <taxon>Cyprininae</taxon>
        <taxon>Carassius</taxon>
    </lineage>
</organism>
<evidence type="ECO:0000259" key="2">
    <source>
        <dbReference type="SMART" id="SM00892"/>
    </source>
</evidence>
<dbReference type="Pfam" id="PF01223">
    <property type="entry name" value="Endonuclease_NS"/>
    <property type="match status" value="1"/>
</dbReference>
<dbReference type="PANTHER" id="PTHR21472">
    <property type="entry name" value="ENDONUCLEASE DOMAIN-CONTAINING 1 PROTEIN ENDOD1"/>
    <property type="match status" value="1"/>
</dbReference>
<proteinExistence type="predicted"/>
<dbReference type="SMART" id="SM00892">
    <property type="entry name" value="Endonuclease_NS"/>
    <property type="match status" value="1"/>
</dbReference>
<protein>
    <submittedName>
        <fullName evidence="4">Endonuclease domain-containing 1 protein-like</fullName>
    </submittedName>
</protein>
<evidence type="ECO:0000259" key="1">
    <source>
        <dbReference type="SMART" id="SM00477"/>
    </source>
</evidence>
<dbReference type="InterPro" id="IPR001604">
    <property type="entry name" value="Endo_G_ENPP1-like_dom"/>
</dbReference>
<sequence>MIESELDPPVAEMTVRTCANQAINEDYSNNTYNVNRGHLFPCCHAADVITAESTFTLTNTVPQKKSFNELSWNRMEYETKNIMNTCKNNNNKVEAYVLTGAVPGNSKLKDKVNIPSYMWMAFCCYNRSENKWVSQAYWAQNIEEEKSENKIIHKDSLQKLKQFLDETWVRNVQLFKEDYTYE</sequence>
<dbReference type="SMART" id="SM00477">
    <property type="entry name" value="NUC"/>
    <property type="match status" value="1"/>
</dbReference>
<reference evidence="4" key="1">
    <citation type="submission" date="2025-08" db="UniProtKB">
        <authorList>
            <consortium name="RefSeq"/>
        </authorList>
    </citation>
    <scope>IDENTIFICATION</scope>
    <source>
        <strain evidence="4">Wakin</strain>
        <tissue evidence="4">Muscle</tissue>
    </source>
</reference>
<dbReference type="PANTHER" id="PTHR21472:SF15">
    <property type="entry name" value="ENDONUCLEASE DOMAIN-CONTAINING 1 PROTEIN-RELATED"/>
    <property type="match status" value="1"/>
</dbReference>
<dbReference type="GO" id="GO:0046872">
    <property type="term" value="F:metal ion binding"/>
    <property type="evidence" value="ECO:0007669"/>
    <property type="project" value="InterPro"/>
</dbReference>
<dbReference type="OrthoDB" id="69221at2759"/>
<feature type="domain" description="ENPP1-3/EXOG-like endonuclease/phosphodiesterase" evidence="1">
    <location>
        <begin position="3"/>
        <end position="166"/>
    </location>
</feature>
<dbReference type="InterPro" id="IPR020821">
    <property type="entry name" value="ENPP1-3/EXOG-like_nuc-like"/>
</dbReference>
<evidence type="ECO:0000313" key="3">
    <source>
        <dbReference type="Proteomes" id="UP000515129"/>
    </source>
</evidence>
<dbReference type="AlphaFoldDB" id="A0A6P6LUW8"/>
<dbReference type="KEGG" id="caua:113061928"/>
<dbReference type="InterPro" id="IPR044929">
    <property type="entry name" value="DNA/RNA_non-sp_Endonuclease_sf"/>
</dbReference>
<dbReference type="GeneID" id="113061928"/>
<keyword evidence="3" id="KW-1185">Reference proteome</keyword>
<name>A0A6P6LUW8_CARAU</name>
<dbReference type="GO" id="GO:0016787">
    <property type="term" value="F:hydrolase activity"/>
    <property type="evidence" value="ECO:0007669"/>
    <property type="project" value="InterPro"/>
</dbReference>
<dbReference type="InterPro" id="IPR044925">
    <property type="entry name" value="His-Me_finger_sf"/>
</dbReference>
<dbReference type="InterPro" id="IPR039015">
    <property type="entry name" value="ENDOD1"/>
</dbReference>
<gene>
    <name evidence="4" type="primary">LOC113061928</name>
</gene>
<dbReference type="SUPFAM" id="SSF54060">
    <property type="entry name" value="His-Me finger endonucleases"/>
    <property type="match status" value="1"/>
</dbReference>
<dbReference type="RefSeq" id="XP_026087226.1">
    <property type="nucleotide sequence ID" value="XM_026231441.1"/>
</dbReference>
<feature type="domain" description="DNA/RNA non-specific endonuclease/pyrophosphatase/phosphodiesterase" evidence="2">
    <location>
        <begin position="2"/>
        <end position="170"/>
    </location>
</feature>
<dbReference type="Proteomes" id="UP000515129">
    <property type="component" value="Chromosome 44"/>
</dbReference>
<accession>A0A6P6LUW8</accession>
<evidence type="ECO:0000313" key="4">
    <source>
        <dbReference type="RefSeq" id="XP_026087226.1"/>
    </source>
</evidence>
<dbReference type="GO" id="GO:0003676">
    <property type="term" value="F:nucleic acid binding"/>
    <property type="evidence" value="ECO:0007669"/>
    <property type="project" value="InterPro"/>
</dbReference>
<dbReference type="Gene3D" id="3.40.570.10">
    <property type="entry name" value="Extracellular Endonuclease, subunit A"/>
    <property type="match status" value="1"/>
</dbReference>